<dbReference type="EMBL" id="BANX01000008">
    <property type="protein sequence ID" value="GAC67649.1"/>
    <property type="molecule type" value="Genomic_DNA"/>
</dbReference>
<evidence type="ECO:0000313" key="8">
    <source>
        <dbReference type="Proteomes" id="UP000011666"/>
    </source>
</evidence>
<keyword evidence="4 5" id="KW-0472">Membrane</keyword>
<dbReference type="InterPro" id="IPR049453">
    <property type="entry name" value="Memb_transporter_dom"/>
</dbReference>
<feature type="transmembrane region" description="Helical" evidence="5">
    <location>
        <begin position="271"/>
        <end position="288"/>
    </location>
</feature>
<evidence type="ECO:0000259" key="6">
    <source>
        <dbReference type="Pfam" id="PF13515"/>
    </source>
</evidence>
<feature type="domain" description="Integral membrane bound transporter" evidence="6">
    <location>
        <begin position="192"/>
        <end position="315"/>
    </location>
</feature>
<feature type="transmembrane region" description="Helical" evidence="5">
    <location>
        <begin position="38"/>
        <end position="56"/>
    </location>
</feature>
<feature type="transmembrane region" description="Helical" evidence="5">
    <location>
        <begin position="143"/>
        <end position="164"/>
    </location>
</feature>
<organism evidence="7 8">
    <name type="scientific">Gordonia soli NBRC 108243</name>
    <dbReference type="NCBI Taxonomy" id="1223545"/>
    <lineage>
        <taxon>Bacteria</taxon>
        <taxon>Bacillati</taxon>
        <taxon>Actinomycetota</taxon>
        <taxon>Actinomycetes</taxon>
        <taxon>Mycobacteriales</taxon>
        <taxon>Gordoniaceae</taxon>
        <taxon>Gordonia</taxon>
    </lineage>
</organism>
<accession>M0QGS9</accession>
<proteinExistence type="predicted"/>
<dbReference type="eggNOG" id="ENOG5031162">
    <property type="taxonomic scope" value="Bacteria"/>
</dbReference>
<evidence type="ECO:0000256" key="3">
    <source>
        <dbReference type="ARBA" id="ARBA00022989"/>
    </source>
</evidence>
<protein>
    <recommendedName>
        <fullName evidence="6">Integral membrane bound transporter domain-containing protein</fullName>
    </recommendedName>
</protein>
<dbReference type="RefSeq" id="WP_007619042.1">
    <property type="nucleotide sequence ID" value="NZ_BANX01000008.1"/>
</dbReference>
<keyword evidence="3 5" id="KW-1133">Transmembrane helix</keyword>
<dbReference type="AlphaFoldDB" id="M0QGS9"/>
<sequence length="347" mass="35707">MGADPSVTSTPWVVWRWAPALVGALTATPAAAVAVADVRAGAALAVGAIPALVLGVPRDRRRRAILLSAGLILGIPMLVGATVAPIPAVAVATIVAIPLLATWSAPRLGRPRLSMLLITMAPPLIGLGFSMDGFSSGVTVTMLFVAGSVVAYGAALAIPIRWIADAPEDRPTPVLPGIGYGVRVALVGAITASAGFALDLDHVGWACAAALLVIRPDRNLQEWRTVGRFISVFVGALTAAAIVDIAPPAAVIAAALVVALAAAAATRGSRWYILPTFTTFLVILLLAYPDVGEAQSRLLERLGETVFGLAVAAIVGLARPALVARVRRPSNTRKRVVEPPTDPDDAP</sequence>
<comment type="subcellular location">
    <subcellularLocation>
        <location evidence="1">Membrane</location>
        <topology evidence="1">Multi-pass membrane protein</topology>
    </subcellularLocation>
</comment>
<gene>
    <name evidence="7" type="ORF">GS4_08_02340</name>
</gene>
<feature type="transmembrane region" description="Helical" evidence="5">
    <location>
        <begin position="68"/>
        <end position="101"/>
    </location>
</feature>
<name>M0QGS9_9ACTN</name>
<feature type="transmembrane region" description="Helical" evidence="5">
    <location>
        <begin position="308"/>
        <end position="326"/>
    </location>
</feature>
<comment type="caution">
    <text evidence="7">The sequence shown here is derived from an EMBL/GenBank/DDBJ whole genome shotgun (WGS) entry which is preliminary data.</text>
</comment>
<evidence type="ECO:0000256" key="1">
    <source>
        <dbReference type="ARBA" id="ARBA00004141"/>
    </source>
</evidence>
<evidence type="ECO:0000256" key="2">
    <source>
        <dbReference type="ARBA" id="ARBA00022692"/>
    </source>
</evidence>
<feature type="transmembrane region" description="Helical" evidence="5">
    <location>
        <begin position="113"/>
        <end position="131"/>
    </location>
</feature>
<feature type="transmembrane region" description="Helical" evidence="5">
    <location>
        <begin position="184"/>
        <end position="214"/>
    </location>
</feature>
<dbReference type="STRING" id="1223545.GS4_08_02340"/>
<reference evidence="7 8" key="1">
    <citation type="submission" date="2013-01" db="EMBL/GenBank/DDBJ databases">
        <title>Whole genome shotgun sequence of Gordonia soli NBRC 108243.</title>
        <authorList>
            <person name="Isaki-Nakamura S."/>
            <person name="Hosoyama A."/>
            <person name="Tsuchikane K."/>
            <person name="Ando Y."/>
            <person name="Baba S."/>
            <person name="Ohji S."/>
            <person name="Hamada M."/>
            <person name="Tamura T."/>
            <person name="Yamazoe A."/>
            <person name="Yamazaki S."/>
            <person name="Fujita N."/>
        </authorList>
    </citation>
    <scope>NUCLEOTIDE SEQUENCE [LARGE SCALE GENOMIC DNA]</scope>
    <source>
        <strain evidence="7 8">NBRC 108243</strain>
    </source>
</reference>
<feature type="transmembrane region" description="Helical" evidence="5">
    <location>
        <begin position="249"/>
        <end position="266"/>
    </location>
</feature>
<dbReference type="Pfam" id="PF13515">
    <property type="entry name" value="FUSC_2"/>
    <property type="match status" value="1"/>
</dbReference>
<dbReference type="Proteomes" id="UP000011666">
    <property type="component" value="Unassembled WGS sequence"/>
</dbReference>
<feature type="transmembrane region" description="Helical" evidence="5">
    <location>
        <begin position="12"/>
        <end position="32"/>
    </location>
</feature>
<dbReference type="GO" id="GO:0016020">
    <property type="term" value="C:membrane"/>
    <property type="evidence" value="ECO:0007669"/>
    <property type="project" value="UniProtKB-SubCell"/>
</dbReference>
<keyword evidence="8" id="KW-1185">Reference proteome</keyword>
<keyword evidence="2 5" id="KW-0812">Transmembrane</keyword>
<evidence type="ECO:0000313" key="7">
    <source>
        <dbReference type="EMBL" id="GAC67649.1"/>
    </source>
</evidence>
<evidence type="ECO:0000256" key="5">
    <source>
        <dbReference type="SAM" id="Phobius"/>
    </source>
</evidence>
<evidence type="ECO:0000256" key="4">
    <source>
        <dbReference type="ARBA" id="ARBA00023136"/>
    </source>
</evidence>